<evidence type="ECO:0000313" key="3">
    <source>
        <dbReference type="Proteomes" id="UP000199595"/>
    </source>
</evidence>
<proteinExistence type="predicted"/>
<evidence type="ECO:0000256" key="1">
    <source>
        <dbReference type="SAM" id="Phobius"/>
    </source>
</evidence>
<sequence length="134" mass="15564">MNLSQRITATSLRATITAIFLNWSLNILCYGKIQKTDLDDLPIVFAFFIISSIIISVICYISVILTIVPFYKISITKFNPKEIFKRYFPYYAIVSFVICTGLAFNMNIIEPFIINFIITVFLTSVTSWIWFFKK</sequence>
<evidence type="ECO:0000313" key="2">
    <source>
        <dbReference type="EMBL" id="SDX09392.1"/>
    </source>
</evidence>
<dbReference type="EMBL" id="FNNJ01000003">
    <property type="protein sequence ID" value="SDX09392.1"/>
    <property type="molecule type" value="Genomic_DNA"/>
</dbReference>
<feature type="transmembrane region" description="Helical" evidence="1">
    <location>
        <begin position="45"/>
        <end position="68"/>
    </location>
</feature>
<organism evidence="2 3">
    <name type="scientific">Lutibacter oricola</name>
    <dbReference type="NCBI Taxonomy" id="762486"/>
    <lineage>
        <taxon>Bacteria</taxon>
        <taxon>Pseudomonadati</taxon>
        <taxon>Bacteroidota</taxon>
        <taxon>Flavobacteriia</taxon>
        <taxon>Flavobacteriales</taxon>
        <taxon>Flavobacteriaceae</taxon>
        <taxon>Lutibacter</taxon>
    </lineage>
</organism>
<name>A0A1H2YW29_9FLAO</name>
<dbReference type="OrthoDB" id="1202725at2"/>
<feature type="transmembrane region" description="Helical" evidence="1">
    <location>
        <begin position="88"/>
        <end position="106"/>
    </location>
</feature>
<protein>
    <submittedName>
        <fullName evidence="2">Uncharacterized protein</fullName>
    </submittedName>
</protein>
<dbReference type="RefSeq" id="WP_090122144.1">
    <property type="nucleotide sequence ID" value="NZ_FNNJ01000003.1"/>
</dbReference>
<dbReference type="Proteomes" id="UP000199595">
    <property type="component" value="Unassembled WGS sequence"/>
</dbReference>
<dbReference type="AlphaFoldDB" id="A0A1H2YW29"/>
<keyword evidence="1" id="KW-0472">Membrane</keyword>
<gene>
    <name evidence="2" type="ORF">SAMN05444411_10379</name>
</gene>
<keyword evidence="1" id="KW-1133">Transmembrane helix</keyword>
<feature type="transmembrane region" description="Helical" evidence="1">
    <location>
        <begin position="112"/>
        <end position="132"/>
    </location>
</feature>
<accession>A0A1H2YW29</accession>
<feature type="transmembrane region" description="Helical" evidence="1">
    <location>
        <begin position="12"/>
        <end position="33"/>
    </location>
</feature>
<dbReference type="STRING" id="762486.SAMN05444411_10379"/>
<keyword evidence="1" id="KW-0812">Transmembrane</keyword>
<reference evidence="2 3" key="1">
    <citation type="submission" date="2016-10" db="EMBL/GenBank/DDBJ databases">
        <authorList>
            <person name="de Groot N.N."/>
        </authorList>
    </citation>
    <scope>NUCLEOTIDE SEQUENCE [LARGE SCALE GENOMIC DNA]</scope>
    <source>
        <strain evidence="2 3">DSM 24956</strain>
    </source>
</reference>
<keyword evidence="3" id="KW-1185">Reference proteome</keyword>